<proteinExistence type="predicted"/>
<protein>
    <submittedName>
        <fullName evidence="1">Uncharacterized protein</fullName>
    </submittedName>
</protein>
<reference evidence="2" key="1">
    <citation type="journal article" date="2011" name="Proc. Natl. Acad. Sci. U.S.A.">
        <title>Obligate biotrophy features unraveled by the genomic analysis of rust fungi.</title>
        <authorList>
            <person name="Duplessis S."/>
            <person name="Cuomo C.A."/>
            <person name="Lin Y.-C."/>
            <person name="Aerts A."/>
            <person name="Tisserant E."/>
            <person name="Veneault-Fourrey C."/>
            <person name="Joly D.L."/>
            <person name="Hacquard S."/>
            <person name="Amselem J."/>
            <person name="Cantarel B.L."/>
            <person name="Chiu R."/>
            <person name="Coutinho P.M."/>
            <person name="Feau N."/>
            <person name="Field M."/>
            <person name="Frey P."/>
            <person name="Gelhaye E."/>
            <person name="Goldberg J."/>
            <person name="Grabherr M.G."/>
            <person name="Kodira C.D."/>
            <person name="Kohler A."/>
            <person name="Kuees U."/>
            <person name="Lindquist E.A."/>
            <person name="Lucas S.M."/>
            <person name="Mago R."/>
            <person name="Mauceli E."/>
            <person name="Morin E."/>
            <person name="Murat C."/>
            <person name="Pangilinan J.L."/>
            <person name="Park R."/>
            <person name="Pearson M."/>
            <person name="Quesneville H."/>
            <person name="Rouhier N."/>
            <person name="Sakthikumar S."/>
            <person name="Salamov A.A."/>
            <person name="Schmutz J."/>
            <person name="Selles B."/>
            <person name="Shapiro H."/>
            <person name="Tanguay P."/>
            <person name="Tuskan G.A."/>
            <person name="Henrissat B."/>
            <person name="Van de Peer Y."/>
            <person name="Rouze P."/>
            <person name="Ellis J.G."/>
            <person name="Dodds P.N."/>
            <person name="Schein J.E."/>
            <person name="Zhong S."/>
            <person name="Hamelin R.C."/>
            <person name="Grigoriev I.V."/>
            <person name="Szabo L.J."/>
            <person name="Martin F."/>
        </authorList>
    </citation>
    <scope>NUCLEOTIDE SEQUENCE [LARGE SCALE GENOMIC DNA]</scope>
    <source>
        <strain evidence="2">CRL 75-36-700-3 / race SCCL</strain>
    </source>
</reference>
<evidence type="ECO:0000313" key="2">
    <source>
        <dbReference type="Proteomes" id="UP000008783"/>
    </source>
</evidence>
<dbReference type="RefSeq" id="XP_003888520.1">
    <property type="nucleotide sequence ID" value="XM_003888471.1"/>
</dbReference>
<dbReference type="InParanoid" id="H6QVE4"/>
<gene>
    <name evidence="1" type="ORF">PGTG_22719</name>
</gene>
<dbReference type="VEuPathDB" id="FungiDB:PGTG_22719"/>
<keyword evidence="2" id="KW-1185">Reference proteome</keyword>
<accession>H6QVE4</accession>
<dbReference type="Proteomes" id="UP000008783">
    <property type="component" value="Unassembled WGS sequence"/>
</dbReference>
<organism evidence="1 2">
    <name type="scientific">Puccinia graminis f. sp. tritici (strain CRL 75-36-700-3 / race SCCL)</name>
    <name type="common">Black stem rust fungus</name>
    <dbReference type="NCBI Taxonomy" id="418459"/>
    <lineage>
        <taxon>Eukaryota</taxon>
        <taxon>Fungi</taxon>
        <taxon>Dikarya</taxon>
        <taxon>Basidiomycota</taxon>
        <taxon>Pucciniomycotina</taxon>
        <taxon>Pucciniomycetes</taxon>
        <taxon>Pucciniales</taxon>
        <taxon>Pucciniaceae</taxon>
        <taxon>Puccinia</taxon>
    </lineage>
</organism>
<dbReference type="HOGENOM" id="CLU_2122258_0_0_1"/>
<dbReference type="AlphaFoldDB" id="H6QVE4"/>
<name>H6QVE4_PUCGT</name>
<dbReference type="KEGG" id="pgr:PGTG_22719"/>
<dbReference type="EMBL" id="DS178405">
    <property type="protein sequence ID" value="EHS62898.1"/>
    <property type="molecule type" value="Genomic_DNA"/>
</dbReference>
<evidence type="ECO:0000313" key="1">
    <source>
        <dbReference type="EMBL" id="EHS62898.1"/>
    </source>
</evidence>
<sequence>MPSTLVDQMESPLPAPGGIVLFNHSQFLFLPFSFSYMTSSTSSPRGSSQSCLVGSEDDAVACDAEPRELDPDEPTMALADPLMPPGSCHSPRFLMFPGTALQLTVTYIFPHWGL</sequence>
<dbReference type="GeneID" id="13540827"/>